<name>A0ABP5G6V7_9ACTN</name>
<dbReference type="InterPro" id="IPR003593">
    <property type="entry name" value="AAA+_ATPase"/>
</dbReference>
<dbReference type="Proteomes" id="UP001500751">
    <property type="component" value="Unassembled WGS sequence"/>
</dbReference>
<keyword evidence="4 6" id="KW-0067">ATP-binding</keyword>
<dbReference type="RefSeq" id="WP_344667902.1">
    <property type="nucleotide sequence ID" value="NZ_BAAAQN010000029.1"/>
</dbReference>
<dbReference type="SMART" id="SM00382">
    <property type="entry name" value="AAA"/>
    <property type="match status" value="2"/>
</dbReference>
<keyword evidence="2" id="KW-0677">Repeat</keyword>
<dbReference type="InterPro" id="IPR003439">
    <property type="entry name" value="ABC_transporter-like_ATP-bd"/>
</dbReference>
<dbReference type="PROSITE" id="PS50893">
    <property type="entry name" value="ABC_TRANSPORTER_2"/>
    <property type="match status" value="2"/>
</dbReference>
<dbReference type="Pfam" id="PF00005">
    <property type="entry name" value="ABC_tran"/>
    <property type="match status" value="2"/>
</dbReference>
<dbReference type="EMBL" id="BAAAQN010000029">
    <property type="protein sequence ID" value="GAA2040329.1"/>
    <property type="molecule type" value="Genomic_DNA"/>
</dbReference>
<evidence type="ECO:0000313" key="6">
    <source>
        <dbReference type="EMBL" id="GAA2040329.1"/>
    </source>
</evidence>
<feature type="domain" description="ABC transporter" evidence="5">
    <location>
        <begin position="4"/>
        <end position="239"/>
    </location>
</feature>
<dbReference type="CDD" id="cd03215">
    <property type="entry name" value="ABC_Carb_Monos_II"/>
    <property type="match status" value="1"/>
</dbReference>
<dbReference type="CDD" id="cd03216">
    <property type="entry name" value="ABC_Carb_Monos_I"/>
    <property type="match status" value="1"/>
</dbReference>
<accession>A0ABP5G6V7</accession>
<dbReference type="Gene3D" id="3.40.50.300">
    <property type="entry name" value="P-loop containing nucleotide triphosphate hydrolases"/>
    <property type="match status" value="2"/>
</dbReference>
<evidence type="ECO:0000256" key="4">
    <source>
        <dbReference type="ARBA" id="ARBA00022840"/>
    </source>
</evidence>
<organism evidence="6 7">
    <name type="scientific">Catenulispora yoronensis</name>
    <dbReference type="NCBI Taxonomy" id="450799"/>
    <lineage>
        <taxon>Bacteria</taxon>
        <taxon>Bacillati</taxon>
        <taxon>Actinomycetota</taxon>
        <taxon>Actinomycetes</taxon>
        <taxon>Catenulisporales</taxon>
        <taxon>Catenulisporaceae</taxon>
        <taxon>Catenulispora</taxon>
    </lineage>
</organism>
<evidence type="ECO:0000256" key="2">
    <source>
        <dbReference type="ARBA" id="ARBA00022737"/>
    </source>
</evidence>
<evidence type="ECO:0000259" key="5">
    <source>
        <dbReference type="PROSITE" id="PS50893"/>
    </source>
</evidence>
<evidence type="ECO:0000313" key="7">
    <source>
        <dbReference type="Proteomes" id="UP001500751"/>
    </source>
</evidence>
<dbReference type="PROSITE" id="PS00211">
    <property type="entry name" value="ABC_TRANSPORTER_1"/>
    <property type="match status" value="1"/>
</dbReference>
<sequence>MSTLTIRGMGKSYGGVAALREADLTVHSGSVHALLGENGAGKSTLIKVVSGAVAPDHGTIHLDGRPMAFSSTAQAAQHGVAVVSQELNLFPDLDVLSNLYPMRELKRGPFRDRPAMLAKAEPVLAQLGLDVDPRRLVGDLSLAQQQLVEIAKALITDPRVLILDEPTSALEQASASRLLDILRVLREREVAVVFVSHILEEVLTLCDEITVLRDGRTVLDGVPRADLDLPQIVAAMLGPREGNGAKADEVAELVPPPSAADPDRVLELDGVEVPGRLHDITLSARPGEIVGIAGLFGSGHTTVLEVFAGLRRPSAGTVTLPGGRPWQNGLKRAIQAGVALVSGDRRRIGLMLDKPLWENVAQVRSVALSRDGVLVHKNVLRRRASELVSRLHIRAASVDIRCDLLSGGNQQKVVLAKWLAAQPSALLLDDPTRGVDIGGKAEIHALLRAAARTDTIVLLCSTDLEELTELCDRVLVLHRGRLCATLHRPDIDQHTLLQAMNTGAID</sequence>
<keyword evidence="1" id="KW-0813">Transport</keyword>
<dbReference type="InterPro" id="IPR027417">
    <property type="entry name" value="P-loop_NTPase"/>
</dbReference>
<evidence type="ECO:0000256" key="3">
    <source>
        <dbReference type="ARBA" id="ARBA00022741"/>
    </source>
</evidence>
<dbReference type="SUPFAM" id="SSF52540">
    <property type="entry name" value="P-loop containing nucleoside triphosphate hydrolases"/>
    <property type="match status" value="2"/>
</dbReference>
<comment type="caution">
    <text evidence="6">The sequence shown here is derived from an EMBL/GenBank/DDBJ whole genome shotgun (WGS) entry which is preliminary data.</text>
</comment>
<dbReference type="PANTHER" id="PTHR43790">
    <property type="entry name" value="CARBOHYDRATE TRANSPORT ATP-BINDING PROTEIN MG119-RELATED"/>
    <property type="match status" value="1"/>
</dbReference>
<gene>
    <name evidence="6" type="ORF">GCM10009839_48080</name>
</gene>
<feature type="domain" description="ABC transporter" evidence="5">
    <location>
        <begin position="260"/>
        <end position="504"/>
    </location>
</feature>
<dbReference type="GO" id="GO:0005524">
    <property type="term" value="F:ATP binding"/>
    <property type="evidence" value="ECO:0007669"/>
    <property type="project" value="UniProtKB-KW"/>
</dbReference>
<reference evidence="7" key="1">
    <citation type="journal article" date="2019" name="Int. J. Syst. Evol. Microbiol.">
        <title>The Global Catalogue of Microorganisms (GCM) 10K type strain sequencing project: providing services to taxonomists for standard genome sequencing and annotation.</title>
        <authorList>
            <consortium name="The Broad Institute Genomics Platform"/>
            <consortium name="The Broad Institute Genome Sequencing Center for Infectious Disease"/>
            <person name="Wu L."/>
            <person name="Ma J."/>
        </authorList>
    </citation>
    <scope>NUCLEOTIDE SEQUENCE [LARGE SCALE GENOMIC DNA]</scope>
    <source>
        <strain evidence="7">JCM 16014</strain>
    </source>
</reference>
<evidence type="ECO:0000256" key="1">
    <source>
        <dbReference type="ARBA" id="ARBA00022448"/>
    </source>
</evidence>
<dbReference type="InterPro" id="IPR050107">
    <property type="entry name" value="ABC_carbohydrate_import_ATPase"/>
</dbReference>
<keyword evidence="7" id="KW-1185">Reference proteome</keyword>
<keyword evidence="3" id="KW-0547">Nucleotide-binding</keyword>
<protein>
    <submittedName>
        <fullName evidence="6">Sugar ABC transporter ATP-binding protein</fullName>
    </submittedName>
</protein>
<dbReference type="PANTHER" id="PTHR43790:SF9">
    <property type="entry name" value="GALACTOFURANOSE TRANSPORTER ATP-BINDING PROTEIN YTFR"/>
    <property type="match status" value="1"/>
</dbReference>
<proteinExistence type="predicted"/>
<dbReference type="InterPro" id="IPR017871">
    <property type="entry name" value="ABC_transporter-like_CS"/>
</dbReference>